<dbReference type="InterPro" id="IPR000014">
    <property type="entry name" value="PAS"/>
</dbReference>
<feature type="domain" description="PAS" evidence="8">
    <location>
        <begin position="1682"/>
        <end position="1758"/>
    </location>
</feature>
<dbReference type="CDD" id="cd00130">
    <property type="entry name" value="PAS"/>
    <property type="match status" value="2"/>
</dbReference>
<dbReference type="InterPro" id="IPR041664">
    <property type="entry name" value="AAA_16"/>
</dbReference>
<dbReference type="SMART" id="SM00091">
    <property type="entry name" value="PAS"/>
    <property type="match status" value="2"/>
</dbReference>
<dbReference type="KEGG" id="ned:HUN01_05085"/>
<dbReference type="Gene3D" id="1.10.510.10">
    <property type="entry name" value="Transferase(Phosphotransferase) domain 1"/>
    <property type="match status" value="1"/>
</dbReference>
<keyword evidence="3" id="KW-0808">Transferase</keyword>
<dbReference type="PROSITE" id="PS00108">
    <property type="entry name" value="PROTEIN_KINASE_ST"/>
    <property type="match status" value="1"/>
</dbReference>
<dbReference type="InterPro" id="IPR001610">
    <property type="entry name" value="PAC"/>
</dbReference>
<dbReference type="Pfam" id="PF02518">
    <property type="entry name" value="HATPase_c"/>
    <property type="match status" value="1"/>
</dbReference>
<comment type="catalytic activity">
    <reaction evidence="1">
        <text>ATP + protein L-histidine = ADP + protein N-phospho-L-histidine.</text>
        <dbReference type="EC" id="2.7.13.3"/>
    </reaction>
</comment>
<dbReference type="InterPro" id="IPR013767">
    <property type="entry name" value="PAS_fold"/>
</dbReference>
<dbReference type="InterPro" id="IPR003018">
    <property type="entry name" value="GAF"/>
</dbReference>
<dbReference type="SMART" id="SM00387">
    <property type="entry name" value="HATPase_c"/>
    <property type="match status" value="1"/>
</dbReference>
<evidence type="ECO:0000256" key="1">
    <source>
        <dbReference type="ARBA" id="ARBA00000085"/>
    </source>
</evidence>
<dbReference type="InterPro" id="IPR003594">
    <property type="entry name" value="HATPase_dom"/>
</dbReference>
<dbReference type="SUPFAM" id="SSF56112">
    <property type="entry name" value="Protein kinase-like (PK-like)"/>
    <property type="match status" value="1"/>
</dbReference>
<dbReference type="SMART" id="SM00086">
    <property type="entry name" value="PAC"/>
    <property type="match status" value="2"/>
</dbReference>
<dbReference type="InterPro" id="IPR000719">
    <property type="entry name" value="Prot_kinase_dom"/>
</dbReference>
<dbReference type="Gene3D" id="3.30.450.20">
    <property type="entry name" value="PAS domain"/>
    <property type="match status" value="2"/>
</dbReference>
<dbReference type="InterPro" id="IPR008271">
    <property type="entry name" value="Ser/Thr_kinase_AS"/>
</dbReference>
<evidence type="ECO:0000259" key="6">
    <source>
        <dbReference type="PROSITE" id="PS50011"/>
    </source>
</evidence>
<reference evidence="11" key="1">
    <citation type="submission" date="2020-06" db="EMBL/GenBank/DDBJ databases">
        <title>Nostoc edaphicum CCNP1411 genome.</title>
        <authorList>
            <person name="Fidor A."/>
            <person name="Grabski M."/>
            <person name="Gawor J."/>
            <person name="Gromadka R."/>
            <person name="Wegrzyn G."/>
            <person name="Mazur-Marzec H."/>
        </authorList>
    </citation>
    <scope>NUCLEOTIDE SEQUENCE [LARGE SCALE GENOMIC DNA]</scope>
    <source>
        <strain evidence="11">CCNP1411</strain>
    </source>
</reference>
<dbReference type="SUPFAM" id="SSF55785">
    <property type="entry name" value="PYP-like sensor domain (PAS domain)"/>
    <property type="match status" value="2"/>
</dbReference>
<dbReference type="SUPFAM" id="SSF55781">
    <property type="entry name" value="GAF domain-like"/>
    <property type="match status" value="1"/>
</dbReference>
<dbReference type="InterPro" id="IPR027417">
    <property type="entry name" value="P-loop_NTPase"/>
</dbReference>
<evidence type="ECO:0000313" key="10">
    <source>
        <dbReference type="EMBL" id="QMS86981.1"/>
    </source>
</evidence>
<dbReference type="InterPro" id="IPR036097">
    <property type="entry name" value="HisK_dim/P_sf"/>
</dbReference>
<feature type="coiled-coil region" evidence="5">
    <location>
        <begin position="1811"/>
        <end position="1845"/>
    </location>
</feature>
<dbReference type="SUPFAM" id="SSF52540">
    <property type="entry name" value="P-loop containing nucleoside triphosphate hydrolases"/>
    <property type="match status" value="1"/>
</dbReference>
<dbReference type="InterPro" id="IPR035965">
    <property type="entry name" value="PAS-like_dom_sf"/>
</dbReference>
<dbReference type="PANTHER" id="PTHR43642">
    <property type="entry name" value="HYBRID SIGNAL TRANSDUCTION HISTIDINE KINASE G"/>
    <property type="match status" value="1"/>
</dbReference>
<dbReference type="InterPro" id="IPR013655">
    <property type="entry name" value="PAS_fold_3"/>
</dbReference>
<dbReference type="Pfam" id="PF01590">
    <property type="entry name" value="GAF"/>
    <property type="match status" value="1"/>
</dbReference>
<evidence type="ECO:0000313" key="11">
    <source>
        <dbReference type="Proteomes" id="UP000514713"/>
    </source>
</evidence>
<dbReference type="SUPFAM" id="SSF55874">
    <property type="entry name" value="ATPase domain of HSP90 chaperone/DNA topoisomerase II/histidine kinase"/>
    <property type="match status" value="1"/>
</dbReference>
<dbReference type="GO" id="GO:0009882">
    <property type="term" value="F:blue light photoreceptor activity"/>
    <property type="evidence" value="ECO:0007669"/>
    <property type="project" value="UniProtKB-ARBA"/>
</dbReference>
<protein>
    <recommendedName>
        <fullName evidence="2">histidine kinase</fullName>
        <ecNumber evidence="2">2.7.13.3</ecNumber>
    </recommendedName>
</protein>
<dbReference type="Pfam" id="PF08447">
    <property type="entry name" value="PAS_3"/>
    <property type="match status" value="1"/>
</dbReference>
<dbReference type="InterPro" id="IPR053159">
    <property type="entry name" value="Hybrid_Histidine_Kinase"/>
</dbReference>
<dbReference type="Pfam" id="PF13191">
    <property type="entry name" value="AAA_16"/>
    <property type="match status" value="1"/>
</dbReference>
<proteinExistence type="predicted"/>
<organism evidence="10 11">
    <name type="scientific">Nostoc edaphicum CCNP1411</name>
    <dbReference type="NCBI Taxonomy" id="1472755"/>
    <lineage>
        <taxon>Bacteria</taxon>
        <taxon>Bacillati</taxon>
        <taxon>Cyanobacteriota</taxon>
        <taxon>Cyanophyceae</taxon>
        <taxon>Nostocales</taxon>
        <taxon>Nostocaceae</taxon>
        <taxon>Nostoc</taxon>
    </lineage>
</organism>
<keyword evidence="5" id="KW-0175">Coiled coil</keyword>
<dbReference type="Pfam" id="PF00989">
    <property type="entry name" value="PAS"/>
    <property type="match status" value="1"/>
</dbReference>
<dbReference type="SUPFAM" id="SSF48452">
    <property type="entry name" value="TPR-like"/>
    <property type="match status" value="1"/>
</dbReference>
<dbReference type="NCBIfam" id="TIGR00229">
    <property type="entry name" value="sensory_box"/>
    <property type="match status" value="1"/>
</dbReference>
<dbReference type="RefSeq" id="WP_181930362.1">
    <property type="nucleotide sequence ID" value="NZ_CP054698.1"/>
</dbReference>
<dbReference type="PROSITE" id="PS50113">
    <property type="entry name" value="PAC"/>
    <property type="match status" value="1"/>
</dbReference>
<dbReference type="Pfam" id="PF00069">
    <property type="entry name" value="Pkinase"/>
    <property type="match status" value="1"/>
</dbReference>
<dbReference type="Gene3D" id="3.30.565.10">
    <property type="entry name" value="Histidine kinase-like ATPase, C-terminal domain"/>
    <property type="match status" value="1"/>
</dbReference>
<feature type="domain" description="PAC" evidence="9">
    <location>
        <begin position="1761"/>
        <end position="1813"/>
    </location>
</feature>
<dbReference type="PRINTS" id="PR00344">
    <property type="entry name" value="BCTRLSENSOR"/>
</dbReference>
<evidence type="ECO:0000256" key="2">
    <source>
        <dbReference type="ARBA" id="ARBA00012438"/>
    </source>
</evidence>
<dbReference type="InterPro" id="IPR005467">
    <property type="entry name" value="His_kinase_dom"/>
</dbReference>
<dbReference type="Proteomes" id="UP000514713">
    <property type="component" value="Chromosome"/>
</dbReference>
<evidence type="ECO:0000259" key="8">
    <source>
        <dbReference type="PROSITE" id="PS50112"/>
    </source>
</evidence>
<keyword evidence="3" id="KW-0418">Kinase</keyword>
<dbReference type="InterPro" id="IPR004358">
    <property type="entry name" value="Sig_transdc_His_kin-like_C"/>
</dbReference>
<evidence type="ECO:0000256" key="3">
    <source>
        <dbReference type="ARBA" id="ARBA00022777"/>
    </source>
</evidence>
<evidence type="ECO:0000259" key="9">
    <source>
        <dbReference type="PROSITE" id="PS50113"/>
    </source>
</evidence>
<dbReference type="EMBL" id="CP054698">
    <property type="protein sequence ID" value="QMS86981.1"/>
    <property type="molecule type" value="Genomic_DNA"/>
</dbReference>
<dbReference type="GO" id="GO:0006355">
    <property type="term" value="P:regulation of DNA-templated transcription"/>
    <property type="evidence" value="ECO:0007669"/>
    <property type="project" value="InterPro"/>
</dbReference>
<dbReference type="Gene3D" id="3.40.50.300">
    <property type="entry name" value="P-loop containing nucleotide triphosphate hydrolases"/>
    <property type="match status" value="1"/>
</dbReference>
<keyword evidence="4" id="KW-0902">Two-component regulatory system</keyword>
<feature type="domain" description="Protein kinase" evidence="6">
    <location>
        <begin position="14"/>
        <end position="274"/>
    </location>
</feature>
<dbReference type="Gene3D" id="3.30.450.40">
    <property type="match status" value="1"/>
</dbReference>
<evidence type="ECO:0000256" key="4">
    <source>
        <dbReference type="ARBA" id="ARBA00023012"/>
    </source>
</evidence>
<dbReference type="PROSITE" id="PS50011">
    <property type="entry name" value="PROTEIN_KINASE_DOM"/>
    <property type="match status" value="1"/>
</dbReference>
<dbReference type="EC" id="2.7.13.3" evidence="2"/>
<dbReference type="Gene3D" id="1.10.287.130">
    <property type="match status" value="1"/>
</dbReference>
<dbReference type="GO" id="GO:0005524">
    <property type="term" value="F:ATP binding"/>
    <property type="evidence" value="ECO:0007669"/>
    <property type="project" value="InterPro"/>
</dbReference>
<dbReference type="PANTHER" id="PTHR43642:SF1">
    <property type="entry name" value="HYBRID SIGNAL TRANSDUCTION HISTIDINE KINASE G"/>
    <property type="match status" value="1"/>
</dbReference>
<dbReference type="SMART" id="SM00220">
    <property type="entry name" value="S_TKc"/>
    <property type="match status" value="1"/>
</dbReference>
<dbReference type="PROSITE" id="PS50109">
    <property type="entry name" value="HIS_KIN"/>
    <property type="match status" value="1"/>
</dbReference>
<dbReference type="InterPro" id="IPR029016">
    <property type="entry name" value="GAF-like_dom_sf"/>
</dbReference>
<dbReference type="PROSITE" id="PS50112">
    <property type="entry name" value="PAS"/>
    <property type="match status" value="2"/>
</dbReference>
<feature type="domain" description="PAS" evidence="8">
    <location>
        <begin position="1562"/>
        <end position="1620"/>
    </location>
</feature>
<name>A0A7D7QHV5_9NOSO</name>
<keyword evidence="11" id="KW-1185">Reference proteome</keyword>
<dbReference type="InterPro" id="IPR011009">
    <property type="entry name" value="Kinase-like_dom_sf"/>
</dbReference>
<evidence type="ECO:0000259" key="7">
    <source>
        <dbReference type="PROSITE" id="PS50109"/>
    </source>
</evidence>
<gene>
    <name evidence="10" type="ORF">HUN01_05085</name>
</gene>
<dbReference type="SUPFAM" id="SSF47384">
    <property type="entry name" value="Homodimeric domain of signal transducing histidine kinase"/>
    <property type="match status" value="1"/>
</dbReference>
<accession>A0A7D7QHV5</accession>
<dbReference type="InterPro" id="IPR036890">
    <property type="entry name" value="HATPase_C_sf"/>
</dbReference>
<dbReference type="CDD" id="cd14014">
    <property type="entry name" value="STKc_PknB_like"/>
    <property type="match status" value="1"/>
</dbReference>
<dbReference type="SMART" id="SM00065">
    <property type="entry name" value="GAF"/>
    <property type="match status" value="1"/>
</dbReference>
<evidence type="ECO:0000256" key="5">
    <source>
        <dbReference type="SAM" id="Coils"/>
    </source>
</evidence>
<feature type="domain" description="Histidine kinase" evidence="7">
    <location>
        <begin position="1854"/>
        <end position="2111"/>
    </location>
</feature>
<dbReference type="InterPro" id="IPR011990">
    <property type="entry name" value="TPR-like_helical_dom_sf"/>
</dbReference>
<dbReference type="InterPro" id="IPR000700">
    <property type="entry name" value="PAS-assoc_C"/>
</dbReference>
<dbReference type="GO" id="GO:0000155">
    <property type="term" value="F:phosphorelay sensor kinase activity"/>
    <property type="evidence" value="ECO:0007669"/>
    <property type="project" value="InterPro"/>
</dbReference>
<sequence length="2111" mass="237027">MSAKVDGTLRIAGYRTIEQLYSGSRTQVYRAVRECDRLPVVIKLLKREYPTFSELVQFRNQYAIAKNIDIPGIIKPYSLEAYHNGYVLVMEDFGGVSLRQFTQGKTLTLEQFLPIALQLLDTLHQLHQQRIIHKDIKPANILIHPDTKQIKLIDFSIASLLPRETQEIQSIKGLEGTLAYLSPEQTGRMNKGIDYRSDFYSLGITFFELLSGKLPFESYDPMELVHCHIAKLPPCVCDFNPDLPLMLGEIIHKLMAKNAEDRYQSAMGLKHDLVTCLEQWRETGKHTWFDLGQRDISDRFLIPEKLYGRESEVQTLLEAFGHVANGGCQLMLVAGFSGIGKTAVVNEVHKPIVRWNGYFIKGKYDQFNRNIPLSAFVQAFRDLMGQLLNESDTQLEQWQSQISAAVGENGQLLIEVIPELEQLIGKQPAFAQLSGSAAQNRFNLLFQKFIQVFTTREHPLVIFLDDLQWADLASLNLLKLLMSQSDCGYLFIIGAYRDNEVFAAHSLMLTVDEIEKASSSVNTLTLFPLSQADVNHLISDSLSCATEQALPLTELVYQKAKGNPFFTTQFLKALHEDGLITFDFEAGLWQFDVAQVQSLAFTDDVVEFMAQQLQKLPPNTQNVLKLAACIGNQFDLATLAIVSEKSQMETASDLWKALQEGLIIPTNEVYKFYQDSSLVIGHLQRTNDNGQKTGYKFLHDRVQQSAYSLIPDDQKQATHLKIGQLLLQKTSLNDQGEKLFDIVNHLNVGQSLITQPSQRQELAQLNLAAGRKARSATAYSAAIAYLKTGIDLLPSDRWQNQYNLCLALYEGATEAAYLTTDFEQMEQLAETVLTHTHSWLDRVTTYQAKIQACIAQNQYLEALRLAREVLKHLGVYLPEELTQVEINQALQHTQTLLDNRSIESLLELPEMTALEQKAAMTVISNIMSVAYQIAPNLLPLLTFIQVDLSVQYGNATESTYGYVQYGLMLVAILKDIDAGYRFGQLGMNLLQHINARKFAAKTIFGFNVSLRHWQEPAKDTLDGFLQAYASGLETGDIEYIALSLMCYSYTAYFTGQELSALKQVMDLHRKIIQQYRQDGYLHIQSIYYQAILNLLEPTPEPDRLCSKDYDEDEMIQFHLEANQLLALCQLYFNKLLLSYLFHRHEQALENARLTEQYLGAAVGLMHLPLFYFYDALVRLAIYSTASQTEQTAILDRVFAHQEKLQEWASHAPSNQTHRCALVAAERCRVLNEKAEAIELYDRAIALAKEHGYTQEEALANELAAKFYLDWGKWRIAQEYITQAYYGYARWGAKAKVADLERHYPQLLAPILQQTRSPLSTNETVFTLESFTSTSSGTSSSSSVSVALDLAAILKASQTLSGEIELEKLLSALLHIVIQNAGADKCVFILLESDRLLVQALAQVSLSGVQNQTTNIDFFPMLLNPQPVEDSVDVPIGLINNIKRNLQPAVIIDATVHQQLINDPYIQQQQPKSILCIPILHQGKLLGILYLENNLATGAFTSDRVELLNLLCAQTAISLENARLYRNSQNYAQQLTQSLAKLQANEIRFQNLTNNIPGMVYQFRLAADGSTSTPYVSSGCLDLYGLEPESVMTGTHSLYAMNHPDDQPAIAQAIAYSAQNLTPFDIECRIILPSGTVKWIQSLARPERQVDGAIVWDGVMIDISDVYNELRLRKQAEASLAKEREFLNAIIHNITDGIVVCDANGKLTLFNKATREFHGLPVESLPAEQWAEYFDLYQPDGQTPLLKTEIPLFRALQGEIVENAEMVIAPKHGSKRILLASGQAIFDPSGNKAGAVVVMRDISDLYEELRLRKQAELALQQKSQDLQQALNDLQNAQLQIVQSEKMSALGNLVAGVAHEMNNPLGFIAASLKQAKPTVADIFEHLKLYQESLPNKNDQILNHAEEIDLDYSLEDLPKMIDSMTMACDRLKNISTSLRTFSRADKDYKVPFNIHQGIDSTILILKHRLKANEQRPAIEVITEYITLPQVECFPGQLNQVFMNILANAIDALDESNTNRSFEEIQINPNRITIKTSLEIKGVKITIADNGKGMAQEVKQKIFDHLFTTKAVGKGTGLGLAIARQIIVEKHGGAIEVNSQLGEGTEFMIQLPLSA</sequence>